<dbReference type="EMBL" id="JBFXLT010000059">
    <property type="protein sequence ID" value="KAL2811359.1"/>
    <property type="molecule type" value="Genomic_DNA"/>
</dbReference>
<reference evidence="1 2" key="1">
    <citation type="submission" date="2024-07" db="EMBL/GenBank/DDBJ databases">
        <title>Section-level genome sequencing and comparative genomics of Aspergillus sections Usti and Cavernicolus.</title>
        <authorList>
            <consortium name="Lawrence Berkeley National Laboratory"/>
            <person name="Nybo J.L."/>
            <person name="Vesth T.C."/>
            <person name="Theobald S."/>
            <person name="Frisvad J.C."/>
            <person name="Larsen T.O."/>
            <person name="Kjaerboelling I."/>
            <person name="Rothschild-Mancinelli K."/>
            <person name="Lyhne E.K."/>
            <person name="Kogle M.E."/>
            <person name="Barry K."/>
            <person name="Clum A."/>
            <person name="Na H."/>
            <person name="Ledsgaard L."/>
            <person name="Lin J."/>
            <person name="Lipzen A."/>
            <person name="Kuo A."/>
            <person name="Riley R."/>
            <person name="Mondo S."/>
            <person name="Labutti K."/>
            <person name="Haridas S."/>
            <person name="Pangalinan J."/>
            <person name="Salamov A.A."/>
            <person name="Simmons B.A."/>
            <person name="Magnuson J.K."/>
            <person name="Chen J."/>
            <person name="Drula E."/>
            <person name="Henrissat B."/>
            <person name="Wiebenga A."/>
            <person name="Lubbers R.J."/>
            <person name="Gomes A.C."/>
            <person name="Makela M.R."/>
            <person name="Stajich J."/>
            <person name="Grigoriev I.V."/>
            <person name="Mortensen U.H."/>
            <person name="De Vries R.P."/>
            <person name="Baker S.E."/>
            <person name="Andersen M.R."/>
        </authorList>
    </citation>
    <scope>NUCLEOTIDE SEQUENCE [LARGE SCALE GENOMIC DNA]</scope>
    <source>
        <strain evidence="1 2">CBS 588.65</strain>
    </source>
</reference>
<keyword evidence="2" id="KW-1185">Reference proteome</keyword>
<evidence type="ECO:0000313" key="1">
    <source>
        <dbReference type="EMBL" id="KAL2811359.1"/>
    </source>
</evidence>
<comment type="caution">
    <text evidence="1">The sequence shown here is derived from an EMBL/GenBank/DDBJ whole genome shotgun (WGS) entry which is preliminary data.</text>
</comment>
<accession>A0ABR4H7C4</accession>
<dbReference type="Proteomes" id="UP001610334">
    <property type="component" value="Unassembled WGS sequence"/>
</dbReference>
<protein>
    <submittedName>
        <fullName evidence="1">Uncharacterized protein</fullName>
    </submittedName>
</protein>
<evidence type="ECO:0000313" key="2">
    <source>
        <dbReference type="Proteomes" id="UP001610334"/>
    </source>
</evidence>
<organism evidence="1 2">
    <name type="scientific">Aspergillus granulosus</name>
    <dbReference type="NCBI Taxonomy" id="176169"/>
    <lineage>
        <taxon>Eukaryota</taxon>
        <taxon>Fungi</taxon>
        <taxon>Dikarya</taxon>
        <taxon>Ascomycota</taxon>
        <taxon>Pezizomycotina</taxon>
        <taxon>Eurotiomycetes</taxon>
        <taxon>Eurotiomycetidae</taxon>
        <taxon>Eurotiales</taxon>
        <taxon>Aspergillaceae</taxon>
        <taxon>Aspergillus</taxon>
        <taxon>Aspergillus subgen. Nidulantes</taxon>
    </lineage>
</organism>
<name>A0ABR4H7C4_9EURO</name>
<gene>
    <name evidence="1" type="ORF">BJX63DRAFT_399449</name>
</gene>
<proteinExistence type="predicted"/>
<sequence>MGVAGCASSPSPLCYLVRRSEGALSGRALKQLMSYTICCCVDLPSRALLILHWKLSQLPSAQLLGLASYSRSPAHRLGDPCYHSCMVHCISSPHFISRVASCCTGYRCTSMDLCGHPTVFTGQRTLQVYFIDTKPLNLLNFECPIEALQVRTARLSDLLLTTDLPRRLQARNTPIKPGSNIPIRTMPGGLVDLHRRVETGVPSGDWYLPQLSPCLRAIIWQ</sequence>